<name>A0A9E5JQ31_9GAMM</name>
<dbReference type="InterPro" id="IPR013078">
    <property type="entry name" value="His_Pase_superF_clade-1"/>
</dbReference>
<reference evidence="1" key="1">
    <citation type="submission" date="2020-03" db="EMBL/GenBank/DDBJ databases">
        <authorList>
            <person name="Guo F."/>
        </authorList>
    </citation>
    <scope>NUCLEOTIDE SEQUENCE</scope>
    <source>
        <strain evidence="1">JCM 30134</strain>
    </source>
</reference>
<dbReference type="InterPro" id="IPR029033">
    <property type="entry name" value="His_PPase_superfam"/>
</dbReference>
<dbReference type="AlphaFoldDB" id="A0A9E5JQ31"/>
<dbReference type="GO" id="GO:0101006">
    <property type="term" value="F:protein histidine phosphatase activity"/>
    <property type="evidence" value="ECO:0007669"/>
    <property type="project" value="InterPro"/>
</dbReference>
<dbReference type="GO" id="GO:0005737">
    <property type="term" value="C:cytoplasm"/>
    <property type="evidence" value="ECO:0007669"/>
    <property type="project" value="InterPro"/>
</dbReference>
<dbReference type="CDD" id="cd07067">
    <property type="entry name" value="HP_PGM_like"/>
    <property type="match status" value="1"/>
</dbReference>
<dbReference type="Gene3D" id="3.40.50.1240">
    <property type="entry name" value="Phosphoglycerate mutase-like"/>
    <property type="match status" value="1"/>
</dbReference>
<evidence type="ECO:0000313" key="2">
    <source>
        <dbReference type="Proteomes" id="UP000787472"/>
    </source>
</evidence>
<dbReference type="SUPFAM" id="SSF53254">
    <property type="entry name" value="Phosphoglycerate mutase-like"/>
    <property type="match status" value="1"/>
</dbReference>
<protein>
    <submittedName>
        <fullName evidence="1">Phosphohistidine phosphatase SixA</fullName>
    </submittedName>
</protein>
<evidence type="ECO:0000313" key="1">
    <source>
        <dbReference type="EMBL" id="NHO64409.1"/>
    </source>
</evidence>
<dbReference type="EMBL" id="JAAONZ010000002">
    <property type="protein sequence ID" value="NHO64409.1"/>
    <property type="molecule type" value="Genomic_DNA"/>
</dbReference>
<accession>A0A9E5JQ31</accession>
<dbReference type="Pfam" id="PF00300">
    <property type="entry name" value="His_Phos_1"/>
    <property type="match status" value="1"/>
</dbReference>
<dbReference type="SMART" id="SM00855">
    <property type="entry name" value="PGAM"/>
    <property type="match status" value="1"/>
</dbReference>
<dbReference type="RefSeq" id="WP_167181442.1">
    <property type="nucleotide sequence ID" value="NZ_JAAONZ010000002.1"/>
</dbReference>
<dbReference type="InterPro" id="IPR004449">
    <property type="entry name" value="SixA"/>
</dbReference>
<proteinExistence type="predicted"/>
<dbReference type="Proteomes" id="UP000787472">
    <property type="component" value="Unassembled WGS sequence"/>
</dbReference>
<comment type="caution">
    <text evidence="1">The sequence shown here is derived from an EMBL/GenBank/DDBJ whole genome shotgun (WGS) entry which is preliminary data.</text>
</comment>
<organism evidence="1 2">
    <name type="scientific">Pseudomaricurvus hydrocarbonicus</name>
    <dbReference type="NCBI Taxonomy" id="1470433"/>
    <lineage>
        <taxon>Bacteria</taxon>
        <taxon>Pseudomonadati</taxon>
        <taxon>Pseudomonadota</taxon>
        <taxon>Gammaproteobacteria</taxon>
        <taxon>Cellvibrionales</taxon>
        <taxon>Cellvibrionaceae</taxon>
        <taxon>Pseudomaricurvus</taxon>
    </lineage>
</organism>
<dbReference type="NCBIfam" id="TIGR00249">
    <property type="entry name" value="sixA"/>
    <property type="match status" value="1"/>
</dbReference>
<gene>
    <name evidence="1" type="primary">sixA</name>
    <name evidence="1" type="ORF">G8770_02455</name>
</gene>
<sequence length="155" mass="16598">MQVFILRHGEAQLFADSDPERALTSIGYQQTVNILTAAKDELSQVTRIIASPYVRAQQTATLASDLLSLPVTTSDLLVPEGNLSKVTELLDSLSDEVPLLVSHQPLVGTCVNWLCGLKPGQHFMGTSALASVKTDVMAASCGELIWLKQPGVPTP</sequence>
<keyword evidence="2" id="KW-1185">Reference proteome</keyword>